<evidence type="ECO:0000313" key="4">
    <source>
        <dbReference type="Proteomes" id="UP000486602"/>
    </source>
</evidence>
<dbReference type="InterPro" id="IPR018392">
    <property type="entry name" value="LysM"/>
</dbReference>
<feature type="chain" id="PRO_5029522307" evidence="1">
    <location>
        <begin position="20"/>
        <end position="287"/>
    </location>
</feature>
<dbReference type="CDD" id="cd00118">
    <property type="entry name" value="LysM"/>
    <property type="match status" value="1"/>
</dbReference>
<dbReference type="Gene3D" id="2.70.70.10">
    <property type="entry name" value="Glucose Permease (Domain IIA)"/>
    <property type="match status" value="1"/>
</dbReference>
<dbReference type="InterPro" id="IPR036779">
    <property type="entry name" value="LysM_dom_sf"/>
</dbReference>
<evidence type="ECO:0000313" key="3">
    <source>
        <dbReference type="EMBL" id="NEN24182.1"/>
    </source>
</evidence>
<dbReference type="PANTHER" id="PTHR21666">
    <property type="entry name" value="PEPTIDASE-RELATED"/>
    <property type="match status" value="1"/>
</dbReference>
<dbReference type="CDD" id="cd12797">
    <property type="entry name" value="M23_peptidase"/>
    <property type="match status" value="1"/>
</dbReference>
<dbReference type="Gene3D" id="3.10.350.10">
    <property type="entry name" value="LysM domain"/>
    <property type="match status" value="1"/>
</dbReference>
<dbReference type="InterPro" id="IPR016047">
    <property type="entry name" value="M23ase_b-sheet_dom"/>
</dbReference>
<dbReference type="InterPro" id="IPR011055">
    <property type="entry name" value="Dup_hybrid_motif"/>
</dbReference>
<organism evidence="3 4">
    <name type="scientific">Cryomorpha ignava</name>
    <dbReference type="NCBI Taxonomy" id="101383"/>
    <lineage>
        <taxon>Bacteria</taxon>
        <taxon>Pseudomonadati</taxon>
        <taxon>Bacteroidota</taxon>
        <taxon>Flavobacteriia</taxon>
        <taxon>Flavobacteriales</taxon>
        <taxon>Cryomorphaceae</taxon>
        <taxon>Cryomorpha</taxon>
    </lineage>
</organism>
<dbReference type="PROSITE" id="PS51782">
    <property type="entry name" value="LYSM"/>
    <property type="match status" value="1"/>
</dbReference>
<dbReference type="SUPFAM" id="SSF51261">
    <property type="entry name" value="Duplicated hybrid motif"/>
    <property type="match status" value="1"/>
</dbReference>
<dbReference type="Pfam" id="PF01476">
    <property type="entry name" value="LysM"/>
    <property type="match status" value="1"/>
</dbReference>
<accession>A0A7K3WTH4</accession>
<evidence type="ECO:0000259" key="2">
    <source>
        <dbReference type="PROSITE" id="PS51782"/>
    </source>
</evidence>
<dbReference type="AlphaFoldDB" id="A0A7K3WTH4"/>
<keyword evidence="4" id="KW-1185">Reference proteome</keyword>
<dbReference type="SUPFAM" id="SSF54106">
    <property type="entry name" value="LysM domain"/>
    <property type="match status" value="1"/>
</dbReference>
<reference evidence="3 4" key="1">
    <citation type="submission" date="2020-02" db="EMBL/GenBank/DDBJ databases">
        <title>Out from the shadows clarifying the taxonomy of the family Cryomorphaceae and related taxa by utilizing the GTDB taxonomic framework.</title>
        <authorList>
            <person name="Bowman J.P."/>
        </authorList>
    </citation>
    <scope>NUCLEOTIDE SEQUENCE [LARGE SCALE GENOMIC DNA]</scope>
    <source>
        <strain evidence="3 4">QSSC 1-22</strain>
    </source>
</reference>
<dbReference type="Proteomes" id="UP000486602">
    <property type="component" value="Unassembled WGS sequence"/>
</dbReference>
<dbReference type="PANTHER" id="PTHR21666:SF270">
    <property type="entry name" value="MUREIN HYDROLASE ACTIVATOR ENVC"/>
    <property type="match status" value="1"/>
</dbReference>
<dbReference type="SMART" id="SM00257">
    <property type="entry name" value="LysM"/>
    <property type="match status" value="1"/>
</dbReference>
<protein>
    <submittedName>
        <fullName evidence="3">Peptidoglycan DD-metalloendopeptidase family protein</fullName>
    </submittedName>
</protein>
<proteinExistence type="predicted"/>
<dbReference type="EMBL" id="JAAGVY010000021">
    <property type="protein sequence ID" value="NEN24182.1"/>
    <property type="molecule type" value="Genomic_DNA"/>
</dbReference>
<name>A0A7K3WTH4_9FLAO</name>
<feature type="signal peptide" evidence="1">
    <location>
        <begin position="1"/>
        <end position="19"/>
    </location>
</feature>
<dbReference type="GO" id="GO:0004222">
    <property type="term" value="F:metalloendopeptidase activity"/>
    <property type="evidence" value="ECO:0007669"/>
    <property type="project" value="TreeGrafter"/>
</dbReference>
<dbReference type="Pfam" id="PF01551">
    <property type="entry name" value="Peptidase_M23"/>
    <property type="match status" value="1"/>
</dbReference>
<dbReference type="RefSeq" id="WP_163285575.1">
    <property type="nucleotide sequence ID" value="NZ_JAAGVY010000021.1"/>
</dbReference>
<comment type="caution">
    <text evidence="3">The sequence shown here is derived from an EMBL/GenBank/DDBJ whole genome shotgun (WGS) entry which is preliminary data.</text>
</comment>
<gene>
    <name evidence="3" type="ORF">G3O08_11780</name>
</gene>
<dbReference type="InterPro" id="IPR050570">
    <property type="entry name" value="Cell_wall_metabolism_enzyme"/>
</dbReference>
<keyword evidence="1" id="KW-0732">Signal</keyword>
<evidence type="ECO:0000256" key="1">
    <source>
        <dbReference type="SAM" id="SignalP"/>
    </source>
</evidence>
<feature type="domain" description="LysM" evidence="2">
    <location>
        <begin position="242"/>
        <end position="286"/>
    </location>
</feature>
<sequence length="287" mass="32399">MKPFISVCIFTMLSFSLSAQELISETHLANIYEFEKVVAETDGKANLWDINDSLSYIPAYDTYCSWNSKRVHPYSYNLTNMKDTVFIPLAFDSCSFVAPFIGRKTSDFGARRYRHHYGVDIKVYVGDPISSAFEGVVRVAHYDGDYGKVVVVRHPNGLETLYAHLSELKVREGDWLDAGDIVGLGGNTGRSTGSHLHFEVRYKGEPINPNDIIDWETGELLSNDLLLNKQHFAYLKEIRKTKYYTIRSGDTLSGIARKQGTTVSALCKLNGIRSNTTLRVGRTLRYN</sequence>